<dbReference type="AlphaFoldDB" id="A0A0A9D4U6"/>
<proteinExistence type="predicted"/>
<dbReference type="EMBL" id="GBRH01217245">
    <property type="protein sequence ID" value="JAD80650.1"/>
    <property type="molecule type" value="Transcribed_RNA"/>
</dbReference>
<protein>
    <submittedName>
        <fullName evidence="1">Uncharacterized protein</fullName>
    </submittedName>
</protein>
<reference evidence="1" key="1">
    <citation type="submission" date="2014-09" db="EMBL/GenBank/DDBJ databases">
        <authorList>
            <person name="Magalhaes I.L.F."/>
            <person name="Oliveira U."/>
            <person name="Santos F.R."/>
            <person name="Vidigal T.H.D.A."/>
            <person name="Brescovit A.D."/>
            <person name="Santos A.J."/>
        </authorList>
    </citation>
    <scope>NUCLEOTIDE SEQUENCE</scope>
    <source>
        <tissue evidence="1">Shoot tissue taken approximately 20 cm above the soil surface</tissue>
    </source>
</reference>
<accession>A0A0A9D4U6</accession>
<evidence type="ECO:0000313" key="1">
    <source>
        <dbReference type="EMBL" id="JAD80650.1"/>
    </source>
</evidence>
<reference evidence="1" key="2">
    <citation type="journal article" date="2015" name="Data Brief">
        <title>Shoot transcriptome of the giant reed, Arundo donax.</title>
        <authorList>
            <person name="Barrero R.A."/>
            <person name="Guerrero F.D."/>
            <person name="Moolhuijzen P."/>
            <person name="Goolsby J.A."/>
            <person name="Tidwell J."/>
            <person name="Bellgard S.E."/>
            <person name="Bellgard M.I."/>
        </authorList>
    </citation>
    <scope>NUCLEOTIDE SEQUENCE</scope>
    <source>
        <tissue evidence="1">Shoot tissue taken approximately 20 cm above the soil surface</tissue>
    </source>
</reference>
<sequence>MSNNSNLCFVSLISSSSVRACMETGSNSAYHFLLWSPVAAALRLRASRAFWRHDDAATRLQVGVAVQYQANTALVRRGMRLQAAMVPTAKQREDCSGGSSLCRRATKLS</sequence>
<name>A0A0A9D4U6_ARUDO</name>
<organism evidence="1">
    <name type="scientific">Arundo donax</name>
    <name type="common">Giant reed</name>
    <name type="synonym">Donax arundinaceus</name>
    <dbReference type="NCBI Taxonomy" id="35708"/>
    <lineage>
        <taxon>Eukaryota</taxon>
        <taxon>Viridiplantae</taxon>
        <taxon>Streptophyta</taxon>
        <taxon>Embryophyta</taxon>
        <taxon>Tracheophyta</taxon>
        <taxon>Spermatophyta</taxon>
        <taxon>Magnoliopsida</taxon>
        <taxon>Liliopsida</taxon>
        <taxon>Poales</taxon>
        <taxon>Poaceae</taxon>
        <taxon>PACMAD clade</taxon>
        <taxon>Arundinoideae</taxon>
        <taxon>Arundineae</taxon>
        <taxon>Arundo</taxon>
    </lineage>
</organism>